<evidence type="ECO:0000313" key="2">
    <source>
        <dbReference type="Proteomes" id="UP000240883"/>
    </source>
</evidence>
<dbReference type="EMBL" id="KZ678130">
    <property type="protein sequence ID" value="PSN71923.1"/>
    <property type="molecule type" value="Genomic_DNA"/>
</dbReference>
<protein>
    <submittedName>
        <fullName evidence="1">Uncharacterized protein</fullName>
    </submittedName>
</protein>
<sequence>MEKNQFYNSFIPLHEGVSEPFHQGTSSSSFGFSDVSDYGSFSYWNRQMNTPAIDQPRLFPSYSHSERVPNENFGELPRVVADQTSATEAHTPSSSNDAHVLSPFRDKERLTCPVFEADIIVRREHTCSGTTATVCSQIRTHLIKGKSPHVQFLKLCGTCNEDIFDEEEFEQHHGSRCNTQKSQRRKGDHVLQWIGLYRKLNPGVALPKRYQSFLRNSDTLTPTEIMIQNQIQSPMLSSYTPTPYSGSHSHFSPFSNNTGSPGAMISPGSVEERPEQERLLQPTGSGYLPISVSNGSYLDTTLPLEENSSNVSRVHLQHRLSLTLMPVERIRESIIAWPQMSTLCSFIHGELREIKFDPSCEDGTQCTRDSC</sequence>
<proteinExistence type="predicted"/>
<reference evidence="1 2" key="1">
    <citation type="journal article" date="2018" name="Front. Microbiol.">
        <title>Genome-Wide Analysis of Corynespora cassiicola Leaf Fall Disease Putative Effectors.</title>
        <authorList>
            <person name="Lopez D."/>
            <person name="Ribeiro S."/>
            <person name="Label P."/>
            <person name="Fumanal B."/>
            <person name="Venisse J.S."/>
            <person name="Kohler A."/>
            <person name="de Oliveira R.R."/>
            <person name="Labutti K."/>
            <person name="Lipzen A."/>
            <person name="Lail K."/>
            <person name="Bauer D."/>
            <person name="Ohm R.A."/>
            <person name="Barry K.W."/>
            <person name="Spatafora J."/>
            <person name="Grigoriev I.V."/>
            <person name="Martin F.M."/>
            <person name="Pujade-Renaud V."/>
        </authorList>
    </citation>
    <scope>NUCLEOTIDE SEQUENCE [LARGE SCALE GENOMIC DNA]</scope>
    <source>
        <strain evidence="1 2">Philippines</strain>
    </source>
</reference>
<dbReference type="Proteomes" id="UP000240883">
    <property type="component" value="Unassembled WGS sequence"/>
</dbReference>
<keyword evidence="2" id="KW-1185">Reference proteome</keyword>
<dbReference type="STRING" id="1448308.A0A2T2P2S6"/>
<accession>A0A2T2P2S6</accession>
<dbReference type="AlphaFoldDB" id="A0A2T2P2S6"/>
<name>A0A2T2P2S6_CORCC</name>
<dbReference type="OrthoDB" id="3800899at2759"/>
<gene>
    <name evidence="1" type="ORF">BS50DRAFT_239241</name>
</gene>
<evidence type="ECO:0000313" key="1">
    <source>
        <dbReference type="EMBL" id="PSN71923.1"/>
    </source>
</evidence>
<organism evidence="1 2">
    <name type="scientific">Corynespora cassiicola Philippines</name>
    <dbReference type="NCBI Taxonomy" id="1448308"/>
    <lineage>
        <taxon>Eukaryota</taxon>
        <taxon>Fungi</taxon>
        <taxon>Dikarya</taxon>
        <taxon>Ascomycota</taxon>
        <taxon>Pezizomycotina</taxon>
        <taxon>Dothideomycetes</taxon>
        <taxon>Pleosporomycetidae</taxon>
        <taxon>Pleosporales</taxon>
        <taxon>Corynesporascaceae</taxon>
        <taxon>Corynespora</taxon>
    </lineage>
</organism>